<reference evidence="3 4" key="1">
    <citation type="journal article" date="2019" name="Front. Microbiol.">
        <title>Thermoanaerosceptrum fracticalcis gen. nov. sp. nov., a Novel Fumarate-Fermenting Microorganism From a Deep Fractured Carbonate Aquifer of the US Great Basin.</title>
        <authorList>
            <person name="Hamilton-Brehm S.D."/>
            <person name="Stewart L.E."/>
            <person name="Zavarin M."/>
            <person name="Caldwell M."/>
            <person name="Lawson P.A."/>
            <person name="Onstott T.C."/>
            <person name="Grzymski J."/>
            <person name="Neveux I."/>
            <person name="Lollar B.S."/>
            <person name="Russell C.E."/>
            <person name="Moser D.P."/>
        </authorList>
    </citation>
    <scope>NUCLEOTIDE SEQUENCE [LARGE SCALE GENOMIC DNA]</scope>
    <source>
        <strain evidence="3 4">DRI-13</strain>
    </source>
</reference>
<name>A0A7G6E8K6_THEFR</name>
<keyword evidence="2" id="KW-0813">Transport</keyword>
<dbReference type="Gene3D" id="3.40.190.10">
    <property type="entry name" value="Periplasmic binding protein-like II"/>
    <property type="match status" value="2"/>
</dbReference>
<dbReference type="InterPro" id="IPR050490">
    <property type="entry name" value="Bact_solute-bd_prot1"/>
</dbReference>
<organism evidence="3 4">
    <name type="scientific">Thermanaerosceptrum fracticalcis</name>
    <dbReference type="NCBI Taxonomy" id="1712410"/>
    <lineage>
        <taxon>Bacteria</taxon>
        <taxon>Bacillati</taxon>
        <taxon>Bacillota</taxon>
        <taxon>Clostridia</taxon>
        <taxon>Eubacteriales</taxon>
        <taxon>Peptococcaceae</taxon>
        <taxon>Thermanaerosceptrum</taxon>
    </lineage>
</organism>
<accession>A0A7G6E8K6</accession>
<dbReference type="EMBL" id="CP045798">
    <property type="protein sequence ID" value="QNB48410.1"/>
    <property type="molecule type" value="Genomic_DNA"/>
</dbReference>
<comment type="similarity">
    <text evidence="1">Belongs to the bacterial solute-binding protein 1 family.</text>
</comment>
<dbReference type="OrthoDB" id="9798191at2"/>
<dbReference type="Pfam" id="PF01547">
    <property type="entry name" value="SBP_bac_1"/>
    <property type="match status" value="1"/>
</dbReference>
<gene>
    <name evidence="3" type="ORF">BR63_11950</name>
</gene>
<evidence type="ECO:0000313" key="3">
    <source>
        <dbReference type="EMBL" id="QNB48410.1"/>
    </source>
</evidence>
<evidence type="ECO:0000313" key="4">
    <source>
        <dbReference type="Proteomes" id="UP000515847"/>
    </source>
</evidence>
<dbReference type="PANTHER" id="PTHR43649:SF29">
    <property type="entry name" value="OSMOPROTECTIVE COMPOUNDS-BINDING PROTEIN GGTB"/>
    <property type="match status" value="1"/>
</dbReference>
<dbReference type="KEGG" id="tfr:BR63_11950"/>
<evidence type="ECO:0000256" key="2">
    <source>
        <dbReference type="ARBA" id="ARBA00022448"/>
    </source>
</evidence>
<sequence>MVVLTILMLVAGLVLGGCGQKKPEAPKEPEKTVIRFAHWRGEDKAAFESIIKKFEAENPTIKVEQSIEGSEKHDTKLLAEFQAKNGPDVFAVMPGARFANVVKGGWFLDISGEKFLDVVKPHLRLPGQDGGKQYAVPYQLVFNDPVYNKGIFEKYKLEPPKDWKGFLALCETLKKNGITPIIFDSEIGPGQFMNPMLMNNMPSDDALVKVQKGELKLTEDWFVTTLKQFKELNDKGYFQKDVLGTKKAGAAALFAQEKGAMLAQGSYMMASNKQANPNLKQGLLAPITVSADKMKYEGIHTATFMIAINKDSKNVEAAKKFMAFLFKPEIAAEYANATGQMLTISGVQYKTEELMEQAKWLEKKTLFQPRYMITVSEVEKAIVNSIMDVIGGMAPEKAALKAQQEVDRVIKK</sequence>
<dbReference type="Proteomes" id="UP000515847">
    <property type="component" value="Chromosome"/>
</dbReference>
<dbReference type="AlphaFoldDB" id="A0A7G6E8K6"/>
<dbReference type="InterPro" id="IPR006059">
    <property type="entry name" value="SBP"/>
</dbReference>
<keyword evidence="4" id="KW-1185">Reference proteome</keyword>
<dbReference type="SUPFAM" id="SSF53850">
    <property type="entry name" value="Periplasmic binding protein-like II"/>
    <property type="match status" value="1"/>
</dbReference>
<protein>
    <submittedName>
        <fullName evidence="3">Extracellular solute-binding protein</fullName>
    </submittedName>
</protein>
<dbReference type="PANTHER" id="PTHR43649">
    <property type="entry name" value="ARABINOSE-BINDING PROTEIN-RELATED"/>
    <property type="match status" value="1"/>
</dbReference>
<evidence type="ECO:0000256" key="1">
    <source>
        <dbReference type="ARBA" id="ARBA00008520"/>
    </source>
</evidence>
<proteinExistence type="inferred from homology"/>